<dbReference type="Proteomes" id="UP000008392">
    <property type="component" value="Chromosome"/>
</dbReference>
<dbReference type="InterPro" id="IPR008020">
    <property type="entry name" value="G8P"/>
</dbReference>
<dbReference type="KEGG" id="cfu:CFU_2137"/>
<protein>
    <recommendedName>
        <fullName evidence="5">Major coat protein</fullName>
    </recommendedName>
</protein>
<organism evidence="3 4">
    <name type="scientific">Collimonas fungivorans (strain Ter331)</name>
    <dbReference type="NCBI Taxonomy" id="1005048"/>
    <lineage>
        <taxon>Bacteria</taxon>
        <taxon>Pseudomonadati</taxon>
        <taxon>Pseudomonadota</taxon>
        <taxon>Betaproteobacteria</taxon>
        <taxon>Burkholderiales</taxon>
        <taxon>Oxalobacteraceae</taxon>
        <taxon>Collimonas</taxon>
    </lineage>
</organism>
<evidence type="ECO:0000256" key="2">
    <source>
        <dbReference type="SAM" id="SignalP"/>
    </source>
</evidence>
<dbReference type="SUPFAM" id="SSF57987">
    <property type="entry name" value="Inovirus (filamentous phage) major coat protein"/>
    <property type="match status" value="1"/>
</dbReference>
<accession>G0AGW2</accession>
<reference evidence="3 4" key="1">
    <citation type="journal article" date="2004" name="Environ. Microbiol.">
        <title>Phylogeny-function analysis of (meta)genomic libraries: screening for expression of ribosomal RNA genes by large-insert library fluorescent in situ hybridization (LIL-FISH).</title>
        <authorList>
            <person name="Leveau J.H."/>
            <person name="Gerards S."/>
            <person name="de Boer W."/>
            <person name="van Veen J.A."/>
        </authorList>
    </citation>
    <scope>NUCLEOTIDE SEQUENCE [LARGE SCALE GENOMIC DNA]</scope>
    <source>
        <strain evidence="3 4">Ter331</strain>
    </source>
</reference>
<dbReference type="HOGENOM" id="CLU_2567956_0_0_4"/>
<keyword evidence="1" id="KW-0812">Transmembrane</keyword>
<evidence type="ECO:0008006" key="5">
    <source>
        <dbReference type="Google" id="ProtNLM"/>
    </source>
</evidence>
<proteinExistence type="predicted"/>
<dbReference type="RefSeq" id="WP_014006120.1">
    <property type="nucleotide sequence ID" value="NC_015856.1"/>
</dbReference>
<reference evidence="3 4" key="5">
    <citation type="journal article" date="2011" name="ISME J.">
        <title>Dual transcriptional profiling of a bacterial/fungal confrontation: Collimonas fungivorans versus Aspergillus niger.</title>
        <authorList>
            <person name="Mela F."/>
            <person name="Fritsche K."/>
            <person name="de Boer W."/>
            <person name="van Veen J.A."/>
            <person name="de Graaff L.H."/>
            <person name="van den Berg M."/>
            <person name="Leveau J.H."/>
        </authorList>
    </citation>
    <scope>NUCLEOTIDE SEQUENCE [LARGE SCALE GENOMIC DNA]</scope>
    <source>
        <strain evidence="3 4">Ter331</strain>
    </source>
</reference>
<dbReference type="InterPro" id="IPR023390">
    <property type="entry name" value="Phage_M13_G8P_capsid_dom_sf"/>
</dbReference>
<reference evidence="4" key="6">
    <citation type="submission" date="2011-05" db="EMBL/GenBank/DDBJ databases">
        <title>Complete sequence of Collimonas fungivorans Ter331.</title>
        <authorList>
            <person name="Leveau J.H."/>
        </authorList>
    </citation>
    <scope>NUCLEOTIDE SEQUENCE [LARGE SCALE GENOMIC DNA]</scope>
    <source>
        <strain evidence="4">Ter331</strain>
    </source>
</reference>
<gene>
    <name evidence="3" type="ordered locus">CFU_2137</name>
</gene>
<dbReference type="Gene3D" id="1.20.5.80">
    <property type="match status" value="1"/>
</dbReference>
<keyword evidence="1" id="KW-0472">Membrane</keyword>
<evidence type="ECO:0000256" key="1">
    <source>
        <dbReference type="SAM" id="Phobius"/>
    </source>
</evidence>
<feature type="transmembrane region" description="Helical" evidence="1">
    <location>
        <begin position="51"/>
        <end position="73"/>
    </location>
</feature>
<reference evidence="3 4" key="4">
    <citation type="journal article" date="2010" name="Environ. Microbiol.">
        <title>The bacterial genus Collimonas: mycophagy, weathering and other adaptive solutions to life in oligotrophic soil environments.</title>
        <authorList>
            <person name="Leveau J.H."/>
            <person name="Uroz S."/>
            <person name="de Boer W."/>
        </authorList>
    </citation>
    <scope>NUCLEOTIDE SEQUENCE [LARGE SCALE GENOMIC DNA]</scope>
    <source>
        <strain evidence="3 4">Ter331</strain>
    </source>
</reference>
<dbReference type="AlphaFoldDB" id="G0AGW2"/>
<reference evidence="3 4" key="2">
    <citation type="journal article" date="2006" name="J. Microbiol. Methods">
        <title>Genomic flank-sequencing of plasposon insertion sites for rapid identification of functional genes.</title>
        <authorList>
            <person name="Leveau J.H."/>
            <person name="Gerards S."/>
            <person name="Fritsche K."/>
            <person name="Zondag G."/>
            <person name="van Veen J.A."/>
        </authorList>
    </citation>
    <scope>NUCLEOTIDE SEQUENCE [LARGE SCALE GENOMIC DNA]</scope>
    <source>
        <strain evidence="3 4">Ter331</strain>
    </source>
</reference>
<name>G0AGW2_COLFT</name>
<feature type="chain" id="PRO_5003396662" description="Major coat protein" evidence="2">
    <location>
        <begin position="31"/>
        <end position="81"/>
    </location>
</feature>
<sequence length="81" mass="8117">MSKILQKAKLLAVKIGVPVAALVATGAANAAATLDPSVAAAFTAIGDNATAMFGLAMPVVASVLGMFIVLRLFKKFGNKAA</sequence>
<evidence type="ECO:0000313" key="3">
    <source>
        <dbReference type="EMBL" id="AEK61967.1"/>
    </source>
</evidence>
<dbReference type="Pfam" id="PF19199">
    <property type="entry name" value="Phage_coatGP8"/>
    <property type="match status" value="1"/>
</dbReference>
<reference evidence="3 4" key="3">
    <citation type="journal article" date="2008" name="FEMS Microbiol. Ecol.">
        <title>Identification and characterization of genes underlying chitinolysis in Collimonas fungivorans Ter331.</title>
        <authorList>
            <person name="Fritsche K."/>
            <person name="de Boer W."/>
            <person name="Gerards S."/>
            <person name="van den Berg M."/>
            <person name="van Veen J.A."/>
            <person name="Leveau J.H."/>
        </authorList>
    </citation>
    <scope>NUCLEOTIDE SEQUENCE [LARGE SCALE GENOMIC DNA]</scope>
    <source>
        <strain evidence="3 4">Ter331</strain>
    </source>
</reference>
<dbReference type="EMBL" id="CP002745">
    <property type="protein sequence ID" value="AEK61967.1"/>
    <property type="molecule type" value="Genomic_DNA"/>
</dbReference>
<keyword evidence="2" id="KW-0732">Signal</keyword>
<dbReference type="PIRSF" id="PIRSF004117">
    <property type="entry name" value="Phage_coat_B"/>
    <property type="match status" value="1"/>
</dbReference>
<keyword evidence="4" id="KW-1185">Reference proteome</keyword>
<evidence type="ECO:0000313" key="4">
    <source>
        <dbReference type="Proteomes" id="UP000008392"/>
    </source>
</evidence>
<keyword evidence="1" id="KW-1133">Transmembrane helix</keyword>
<feature type="signal peptide" evidence="2">
    <location>
        <begin position="1"/>
        <end position="30"/>
    </location>
</feature>